<gene>
    <name evidence="2" type="ORF">I2H38_07050</name>
</gene>
<dbReference type="Proteomes" id="UP000599312">
    <property type="component" value="Unassembled WGS sequence"/>
</dbReference>
<dbReference type="SUPFAM" id="SSF47413">
    <property type="entry name" value="lambda repressor-like DNA-binding domains"/>
    <property type="match status" value="1"/>
</dbReference>
<dbReference type="GO" id="GO:0003677">
    <property type="term" value="F:DNA binding"/>
    <property type="evidence" value="ECO:0007669"/>
    <property type="project" value="InterPro"/>
</dbReference>
<dbReference type="EMBL" id="JADQDO010000002">
    <property type="protein sequence ID" value="MBF9233136.1"/>
    <property type="molecule type" value="Genomic_DNA"/>
</dbReference>
<dbReference type="AlphaFoldDB" id="A0A931FRW1"/>
<dbReference type="CDD" id="cd00093">
    <property type="entry name" value="HTH_XRE"/>
    <property type="match status" value="1"/>
</dbReference>
<organism evidence="2 3">
    <name type="scientific">Microvirga alba</name>
    <dbReference type="NCBI Taxonomy" id="2791025"/>
    <lineage>
        <taxon>Bacteria</taxon>
        <taxon>Pseudomonadati</taxon>
        <taxon>Pseudomonadota</taxon>
        <taxon>Alphaproteobacteria</taxon>
        <taxon>Hyphomicrobiales</taxon>
        <taxon>Methylobacteriaceae</taxon>
        <taxon>Microvirga</taxon>
    </lineage>
</organism>
<sequence>MKKSTGSIDKEIGSRVRMRRISVGMSQEKLGDMLGLTFQQVQKYEKGTNRISVGRLVDIAKILGVDIPFFFNGIKSIKADAGFAEEEAPPYISEVMSTPEGLQLIRTFTNIKNPKVRKSIVQLVSALASQDDQ</sequence>
<dbReference type="InterPro" id="IPR001387">
    <property type="entry name" value="Cro/C1-type_HTH"/>
</dbReference>
<dbReference type="RefSeq" id="WP_196271107.1">
    <property type="nucleotide sequence ID" value="NZ_JADQDO010000002.1"/>
</dbReference>
<dbReference type="Pfam" id="PF01381">
    <property type="entry name" value="HTH_3"/>
    <property type="match status" value="1"/>
</dbReference>
<evidence type="ECO:0000259" key="1">
    <source>
        <dbReference type="PROSITE" id="PS50943"/>
    </source>
</evidence>
<evidence type="ECO:0000313" key="2">
    <source>
        <dbReference type="EMBL" id="MBF9233136.1"/>
    </source>
</evidence>
<dbReference type="PROSITE" id="PS50943">
    <property type="entry name" value="HTH_CROC1"/>
    <property type="match status" value="1"/>
</dbReference>
<comment type="caution">
    <text evidence="2">The sequence shown here is derived from an EMBL/GenBank/DDBJ whole genome shotgun (WGS) entry which is preliminary data.</text>
</comment>
<dbReference type="InterPro" id="IPR010982">
    <property type="entry name" value="Lambda_DNA-bd_dom_sf"/>
</dbReference>
<proteinExistence type="predicted"/>
<keyword evidence="3" id="KW-1185">Reference proteome</keyword>
<protein>
    <submittedName>
        <fullName evidence="2">Helix-turn-helix transcriptional regulator</fullName>
    </submittedName>
</protein>
<evidence type="ECO:0000313" key="3">
    <source>
        <dbReference type="Proteomes" id="UP000599312"/>
    </source>
</evidence>
<dbReference type="SMART" id="SM00530">
    <property type="entry name" value="HTH_XRE"/>
    <property type="match status" value="1"/>
</dbReference>
<reference evidence="2" key="1">
    <citation type="submission" date="2020-11" db="EMBL/GenBank/DDBJ databases">
        <authorList>
            <person name="Kim M.K."/>
        </authorList>
    </citation>
    <scope>NUCLEOTIDE SEQUENCE</scope>
    <source>
        <strain evidence="2">BT350</strain>
    </source>
</reference>
<accession>A0A931FRW1</accession>
<name>A0A931FRW1_9HYPH</name>
<feature type="domain" description="HTH cro/C1-type" evidence="1">
    <location>
        <begin position="16"/>
        <end position="70"/>
    </location>
</feature>
<dbReference type="Gene3D" id="1.10.260.40">
    <property type="entry name" value="lambda repressor-like DNA-binding domains"/>
    <property type="match status" value="1"/>
</dbReference>